<proteinExistence type="predicted"/>
<keyword evidence="3" id="KW-1185">Reference proteome</keyword>
<keyword evidence="2" id="KW-0808">Transferase</keyword>
<dbReference type="PROSITE" id="PS50878">
    <property type="entry name" value="RT_POL"/>
    <property type="match status" value="1"/>
</dbReference>
<organism evidence="2 3">
    <name type="scientific">Plakobranchus ocellatus</name>
    <dbReference type="NCBI Taxonomy" id="259542"/>
    <lineage>
        <taxon>Eukaryota</taxon>
        <taxon>Metazoa</taxon>
        <taxon>Spiralia</taxon>
        <taxon>Lophotrochozoa</taxon>
        <taxon>Mollusca</taxon>
        <taxon>Gastropoda</taxon>
        <taxon>Heterobranchia</taxon>
        <taxon>Euthyneura</taxon>
        <taxon>Panpulmonata</taxon>
        <taxon>Sacoglossa</taxon>
        <taxon>Placobranchoidea</taxon>
        <taxon>Plakobranchidae</taxon>
        <taxon>Plakobranchus</taxon>
    </lineage>
</organism>
<dbReference type="PANTHER" id="PTHR19446">
    <property type="entry name" value="REVERSE TRANSCRIPTASES"/>
    <property type="match status" value="1"/>
</dbReference>
<keyword evidence="2" id="KW-0695">RNA-directed DNA polymerase</keyword>
<evidence type="ECO:0000313" key="2">
    <source>
        <dbReference type="EMBL" id="GFO46273.1"/>
    </source>
</evidence>
<dbReference type="InterPro" id="IPR000477">
    <property type="entry name" value="RT_dom"/>
</dbReference>
<sequence>MTESKNSIYKSNESAAGPGGVYFQFLRHLPESCLCTHLKLFNNIWTTGAILPSWREASVVPIPKPLKDPSDPPNYRPIALTSCLCKTFERMVKDRLVHVLESRNLLSKVQCGFRMDHSTLDHLVRLETFIKKAFARKKQVLAVFFDIEKAYYTS</sequence>
<evidence type="ECO:0000259" key="1">
    <source>
        <dbReference type="PROSITE" id="PS50878"/>
    </source>
</evidence>
<feature type="domain" description="Reverse transcriptase" evidence="1">
    <location>
        <begin position="43"/>
        <end position="154"/>
    </location>
</feature>
<keyword evidence="2" id="KW-0548">Nucleotidyltransferase</keyword>
<gene>
    <name evidence="2" type="ORF">PoB_007277800</name>
</gene>
<dbReference type="EMBL" id="BLXT01008183">
    <property type="protein sequence ID" value="GFO46273.1"/>
    <property type="molecule type" value="Genomic_DNA"/>
</dbReference>
<dbReference type="GO" id="GO:0003964">
    <property type="term" value="F:RNA-directed DNA polymerase activity"/>
    <property type="evidence" value="ECO:0007669"/>
    <property type="project" value="UniProtKB-KW"/>
</dbReference>
<dbReference type="AlphaFoldDB" id="A0AAV4DPN8"/>
<dbReference type="Pfam" id="PF00078">
    <property type="entry name" value="RVT_1"/>
    <property type="match status" value="1"/>
</dbReference>
<evidence type="ECO:0000313" key="3">
    <source>
        <dbReference type="Proteomes" id="UP000735302"/>
    </source>
</evidence>
<dbReference type="Proteomes" id="UP000735302">
    <property type="component" value="Unassembled WGS sequence"/>
</dbReference>
<accession>A0AAV4DPN8</accession>
<name>A0AAV4DPN8_9GAST</name>
<reference evidence="2 3" key="1">
    <citation type="journal article" date="2021" name="Elife">
        <title>Chloroplast acquisition without the gene transfer in kleptoplastic sea slugs, Plakobranchus ocellatus.</title>
        <authorList>
            <person name="Maeda T."/>
            <person name="Takahashi S."/>
            <person name="Yoshida T."/>
            <person name="Shimamura S."/>
            <person name="Takaki Y."/>
            <person name="Nagai Y."/>
            <person name="Toyoda A."/>
            <person name="Suzuki Y."/>
            <person name="Arimoto A."/>
            <person name="Ishii H."/>
            <person name="Satoh N."/>
            <person name="Nishiyama T."/>
            <person name="Hasebe M."/>
            <person name="Maruyama T."/>
            <person name="Minagawa J."/>
            <person name="Obokata J."/>
            <person name="Shigenobu S."/>
        </authorList>
    </citation>
    <scope>NUCLEOTIDE SEQUENCE [LARGE SCALE GENOMIC DNA]</scope>
</reference>
<comment type="caution">
    <text evidence="2">The sequence shown here is derived from an EMBL/GenBank/DDBJ whole genome shotgun (WGS) entry which is preliminary data.</text>
</comment>
<dbReference type="CDD" id="cd01650">
    <property type="entry name" value="RT_nLTR_like"/>
    <property type="match status" value="1"/>
</dbReference>
<protein>
    <submittedName>
        <fullName evidence="2">RNA-directed DNA polymerase from mobile element jockey</fullName>
    </submittedName>
</protein>